<keyword evidence="1" id="KW-1133">Transmembrane helix</keyword>
<evidence type="ECO:0000313" key="2">
    <source>
        <dbReference type="EMBL" id="GAA3854548.1"/>
    </source>
</evidence>
<dbReference type="Proteomes" id="UP001399917">
    <property type="component" value="Unassembled WGS sequence"/>
</dbReference>
<proteinExistence type="predicted"/>
<keyword evidence="1" id="KW-0472">Membrane</keyword>
<gene>
    <name evidence="2" type="ORF">GCM10022404_02340</name>
</gene>
<reference evidence="3" key="1">
    <citation type="journal article" date="2019" name="Int. J. Syst. Evol. Microbiol.">
        <title>The Global Catalogue of Microorganisms (GCM) 10K type strain sequencing project: providing services to taxonomists for standard genome sequencing and annotation.</title>
        <authorList>
            <consortium name="The Broad Institute Genomics Platform"/>
            <consortium name="The Broad Institute Genome Sequencing Center for Infectious Disease"/>
            <person name="Wu L."/>
            <person name="Ma J."/>
        </authorList>
    </citation>
    <scope>NUCLEOTIDE SEQUENCE [LARGE SCALE GENOMIC DNA]</scope>
    <source>
        <strain evidence="3">JCM 17190</strain>
    </source>
</reference>
<organism evidence="2 3">
    <name type="scientific">Celeribacter arenosi</name>
    <dbReference type="NCBI Taxonomy" id="792649"/>
    <lineage>
        <taxon>Bacteria</taxon>
        <taxon>Pseudomonadati</taxon>
        <taxon>Pseudomonadota</taxon>
        <taxon>Alphaproteobacteria</taxon>
        <taxon>Rhodobacterales</taxon>
        <taxon>Roseobacteraceae</taxon>
        <taxon>Celeribacter</taxon>
    </lineage>
</organism>
<dbReference type="RefSeq" id="WP_344842320.1">
    <property type="nucleotide sequence ID" value="NZ_BAABDF010000001.1"/>
</dbReference>
<keyword evidence="1" id="KW-0812">Transmembrane</keyword>
<comment type="caution">
    <text evidence="2">The sequence shown here is derived from an EMBL/GenBank/DDBJ whole genome shotgun (WGS) entry which is preliminary data.</text>
</comment>
<evidence type="ECO:0008006" key="4">
    <source>
        <dbReference type="Google" id="ProtNLM"/>
    </source>
</evidence>
<evidence type="ECO:0000313" key="3">
    <source>
        <dbReference type="Proteomes" id="UP001399917"/>
    </source>
</evidence>
<name>A0ABP7JTT7_9RHOB</name>
<dbReference type="InterPro" id="IPR018919">
    <property type="entry name" value="DUF2484"/>
</dbReference>
<feature type="transmembrane region" description="Helical" evidence="1">
    <location>
        <begin position="40"/>
        <end position="63"/>
    </location>
</feature>
<sequence>MTPYLALCLWALATMALAPLPIRYQKIPGSILLLTLLPLLVWLGREAGALPVVICCIAVGSLFRKPLAHVAGKIFAQKRGD</sequence>
<dbReference type="EMBL" id="BAABDF010000001">
    <property type="protein sequence ID" value="GAA3854548.1"/>
    <property type="molecule type" value="Genomic_DNA"/>
</dbReference>
<keyword evidence="3" id="KW-1185">Reference proteome</keyword>
<dbReference type="Pfam" id="PF10658">
    <property type="entry name" value="DUF2484"/>
    <property type="match status" value="1"/>
</dbReference>
<accession>A0ABP7JTT7</accession>
<protein>
    <recommendedName>
        <fullName evidence="4">UDP-N-acetylmuramate--alanine ligase</fullName>
    </recommendedName>
</protein>
<evidence type="ECO:0000256" key="1">
    <source>
        <dbReference type="SAM" id="Phobius"/>
    </source>
</evidence>